<dbReference type="GO" id="GO:0005634">
    <property type="term" value="C:nucleus"/>
    <property type="evidence" value="ECO:0007669"/>
    <property type="project" value="UniProtKB-SubCell"/>
</dbReference>
<dbReference type="InterPro" id="IPR051219">
    <property type="entry name" value="Heterochromatin_chromo-domain"/>
</dbReference>
<protein>
    <recommendedName>
        <fullName evidence="4">Chromo domain-containing protein</fullName>
    </recommendedName>
</protein>
<keyword evidence="6" id="KW-1185">Reference proteome</keyword>
<dbReference type="CDD" id="cd00024">
    <property type="entry name" value="CD_CSD"/>
    <property type="match status" value="1"/>
</dbReference>
<feature type="compositionally biased region" description="Polar residues" evidence="3">
    <location>
        <begin position="343"/>
        <end position="359"/>
    </location>
</feature>
<dbReference type="EMBL" id="ML179450">
    <property type="protein sequence ID" value="THU87426.1"/>
    <property type="molecule type" value="Genomic_DNA"/>
</dbReference>
<feature type="compositionally biased region" description="Basic and acidic residues" evidence="3">
    <location>
        <begin position="1239"/>
        <end position="1250"/>
    </location>
</feature>
<comment type="subcellular location">
    <subcellularLocation>
        <location evidence="1">Nucleus</location>
    </subcellularLocation>
</comment>
<dbReference type="SMART" id="SM00298">
    <property type="entry name" value="CHROMO"/>
    <property type="match status" value="1"/>
</dbReference>
<feature type="region of interest" description="Disordered" evidence="3">
    <location>
        <begin position="1150"/>
        <end position="1250"/>
    </location>
</feature>
<evidence type="ECO:0000259" key="4">
    <source>
        <dbReference type="PROSITE" id="PS50013"/>
    </source>
</evidence>
<dbReference type="PROSITE" id="PS50013">
    <property type="entry name" value="CHROMO_2"/>
    <property type="match status" value="1"/>
</dbReference>
<evidence type="ECO:0000313" key="6">
    <source>
        <dbReference type="Proteomes" id="UP000297245"/>
    </source>
</evidence>
<dbReference type="InterPro" id="IPR016197">
    <property type="entry name" value="Chromo-like_dom_sf"/>
</dbReference>
<gene>
    <name evidence="5" type="ORF">K435DRAFT_804315</name>
</gene>
<feature type="domain" description="Chromo" evidence="4">
    <location>
        <begin position="222"/>
        <end position="286"/>
    </location>
</feature>
<reference evidence="5 6" key="1">
    <citation type="journal article" date="2019" name="Nat. Ecol. Evol.">
        <title>Megaphylogeny resolves global patterns of mushroom evolution.</title>
        <authorList>
            <person name="Varga T."/>
            <person name="Krizsan K."/>
            <person name="Foldi C."/>
            <person name="Dima B."/>
            <person name="Sanchez-Garcia M."/>
            <person name="Sanchez-Ramirez S."/>
            <person name="Szollosi G.J."/>
            <person name="Szarkandi J.G."/>
            <person name="Papp V."/>
            <person name="Albert L."/>
            <person name="Andreopoulos W."/>
            <person name="Angelini C."/>
            <person name="Antonin V."/>
            <person name="Barry K.W."/>
            <person name="Bougher N.L."/>
            <person name="Buchanan P."/>
            <person name="Buyck B."/>
            <person name="Bense V."/>
            <person name="Catcheside P."/>
            <person name="Chovatia M."/>
            <person name="Cooper J."/>
            <person name="Damon W."/>
            <person name="Desjardin D."/>
            <person name="Finy P."/>
            <person name="Geml J."/>
            <person name="Haridas S."/>
            <person name="Hughes K."/>
            <person name="Justo A."/>
            <person name="Karasinski D."/>
            <person name="Kautmanova I."/>
            <person name="Kiss B."/>
            <person name="Kocsube S."/>
            <person name="Kotiranta H."/>
            <person name="LaButti K.M."/>
            <person name="Lechner B.E."/>
            <person name="Liimatainen K."/>
            <person name="Lipzen A."/>
            <person name="Lukacs Z."/>
            <person name="Mihaltcheva S."/>
            <person name="Morgado L.N."/>
            <person name="Niskanen T."/>
            <person name="Noordeloos M.E."/>
            <person name="Ohm R.A."/>
            <person name="Ortiz-Santana B."/>
            <person name="Ovrebo C."/>
            <person name="Racz N."/>
            <person name="Riley R."/>
            <person name="Savchenko A."/>
            <person name="Shiryaev A."/>
            <person name="Soop K."/>
            <person name="Spirin V."/>
            <person name="Szebenyi C."/>
            <person name="Tomsovsky M."/>
            <person name="Tulloss R.E."/>
            <person name="Uehling J."/>
            <person name="Grigoriev I.V."/>
            <person name="Vagvolgyi C."/>
            <person name="Papp T."/>
            <person name="Martin F.M."/>
            <person name="Miettinen O."/>
            <person name="Hibbett D.S."/>
            <person name="Nagy L.G."/>
        </authorList>
    </citation>
    <scope>NUCLEOTIDE SEQUENCE [LARGE SCALE GENOMIC DNA]</scope>
    <source>
        <strain evidence="5 6">CBS 962.96</strain>
    </source>
</reference>
<dbReference type="InterPro" id="IPR000953">
    <property type="entry name" value="Chromo/chromo_shadow_dom"/>
</dbReference>
<dbReference type="OrthoDB" id="433924at2759"/>
<evidence type="ECO:0000256" key="1">
    <source>
        <dbReference type="ARBA" id="ARBA00004123"/>
    </source>
</evidence>
<feature type="compositionally biased region" description="Low complexity" evidence="3">
    <location>
        <begin position="301"/>
        <end position="342"/>
    </location>
</feature>
<dbReference type="Proteomes" id="UP000297245">
    <property type="component" value="Unassembled WGS sequence"/>
</dbReference>
<feature type="region of interest" description="Disordered" evidence="3">
    <location>
        <begin position="983"/>
        <end position="1068"/>
    </location>
</feature>
<dbReference type="InterPro" id="IPR023780">
    <property type="entry name" value="Chromo_domain"/>
</dbReference>
<keyword evidence="2" id="KW-0539">Nucleus</keyword>
<feature type="compositionally biased region" description="Basic residues" evidence="3">
    <location>
        <begin position="1012"/>
        <end position="1021"/>
    </location>
</feature>
<feature type="compositionally biased region" description="Low complexity" evidence="3">
    <location>
        <begin position="1026"/>
        <end position="1041"/>
    </location>
</feature>
<feature type="compositionally biased region" description="Acidic residues" evidence="3">
    <location>
        <begin position="1229"/>
        <end position="1238"/>
    </location>
</feature>
<dbReference type="PANTHER" id="PTHR22812">
    <property type="entry name" value="CHROMOBOX PROTEIN"/>
    <property type="match status" value="1"/>
</dbReference>
<evidence type="ECO:0000256" key="2">
    <source>
        <dbReference type="ARBA" id="ARBA00023242"/>
    </source>
</evidence>
<dbReference type="InterPro" id="IPR045341">
    <property type="entry name" value="DUF6532"/>
</dbReference>
<name>A0A4S8LEL3_DENBC</name>
<dbReference type="Pfam" id="PF00385">
    <property type="entry name" value="Chromo"/>
    <property type="match status" value="1"/>
</dbReference>
<accession>A0A4S8LEL3</accession>
<evidence type="ECO:0000256" key="3">
    <source>
        <dbReference type="SAM" id="MobiDB-lite"/>
    </source>
</evidence>
<dbReference type="Pfam" id="PF20149">
    <property type="entry name" value="DUF6532"/>
    <property type="match status" value="1"/>
</dbReference>
<sequence>MRAVNVPYLLATLIQAKPAGLIRSGSSCAGRMVISVISVVMMLDSDVAVARADRHFSVGYDNADGSSSVKTPHTFADDGFPILGGYDDWKCRLAREHYIHQYNSARAKGLQPDHTPPKYLDLNGNLVSASLPSFDPEFDYERLQLLRGLYRNIHDNNLAYGLDMTKQQYRHIQERTIAAYKDKQAGVTASSSFQAPIVPTTIGALRKRGDEPGSSSEDETEFEVSLICDERRNDDNRVTEYLVRWKGYPAEGFEDTWEAAESVEKTAGDLVDKFHLHKRSRPNPPELSFKPQTSQRPGLRSSSKAAASVPPPTSGSTSRTSKQSTSRRQAAASVPAQVPPSQTSRTSIPHPMQSSSNVYPSLITPIIDPEPDLDRKCDAFQALQKILSLENLDQECQAVQAVLSKKSRQSSLEASFRMCSQMLSDSVAIQKLSEDWESGFSFKGGEQSKRLASHLTKAMEVLQTSTRASEVVDVLRRAWNLVVCRVLRFTYLWYSVWGPDFVEAAFAAYGAGGQEKVAEHWSADVASFVSSIMTWLESVNSACQNGDQEPLLCLPPNIYGFREANTDGQNVMFACQYRQIGQPTGTRLTAGCKIFLDIINEHVILPAVKDFDTSLNGNRTKSDKSSDVRARCIARGALLDRLVDWLDDDSIFAALNNRAILIHPLPLLSLPGQTRLNYDKLAENILSEKNAGLERLEFYFWQEHDAGEVQDSSISLAQLVQRTVAGLADLDSRPGKAGRSIRSPRKKATFWKSLEGCARVSPEMPLATLCPWQDGFQVQKLACIIWETLRWKRGQPAGRIELRRILEAKHPTLNQNLVGTSDYYNPIRSSNSFHTLLKLSLGDHDLRSSDYGLSNILVRIGTGQGKVTETFVKKYLCNEHFTSARECVKAFERGWQSSEKFDNSRCWGSPCSWLGFDSTQSAGSRPDFEGRIEPMFEERIVELWREYCGQPHRTYQDALNLTTNTNVPQANIKLQLLTAVMSRTTRSQQKRKADAIADGEEDDSNAEPSVTKKPKGRKKQPPKAPSPTSSPRTSPRTASRQKAAKLDTSPKSTKPAATPPKKKRQQRHLAHVPKLDMLMNILQHLRLKWMIIVPRYPVWCRRTLIASLPLTFGQVQKNHVSRSPSILEINEDSKEDDISKSLPINAARASLKATQGQAKDAKSSRGKAPGAKLQPLKAAGPGNAKHLLPTPKDDSAGNWKSLMLRDRGWADDEGSSEENELEKDKSSEEETDDSDEENEGHGNEMIVEEKVKQVIMKDKRTSSSKPRHSQRKNAGKITLEEFGDADEQELAQLARRVARMYTEFDDMYPRNGVPRFVEYLSKRGDKTVNEVFEHVANNDGKKALLVRWMKYGAVDVRGHMLEKCRSCVTTFFQIPGNLKLSRKEIQYRVDFLQEKRRFHHGDINFEEETYNNLAPFRNPLLALVLRESYLVPNCEPNELLVDLLHEKRAVPLGLIAMAATIVNHILTEVSMGVHVRLTLKAENVVSTYRLMVETLQEIEKNSPSYFRMLSKLLYKDMNAASEPVTVDTYDYAKLEDIAGAAGNWSSDENDGSDG</sequence>
<feature type="compositionally biased region" description="Acidic residues" evidence="3">
    <location>
        <begin position="1211"/>
        <end position="1221"/>
    </location>
</feature>
<evidence type="ECO:0000313" key="5">
    <source>
        <dbReference type="EMBL" id="THU87426.1"/>
    </source>
</evidence>
<dbReference type="Gene3D" id="2.40.50.40">
    <property type="match status" value="1"/>
</dbReference>
<dbReference type="GO" id="GO:0006338">
    <property type="term" value="P:chromatin remodeling"/>
    <property type="evidence" value="ECO:0007669"/>
    <property type="project" value="UniProtKB-ARBA"/>
</dbReference>
<feature type="region of interest" description="Disordered" evidence="3">
    <location>
        <begin position="276"/>
        <end position="363"/>
    </location>
</feature>
<organism evidence="5 6">
    <name type="scientific">Dendrothele bispora (strain CBS 962.96)</name>
    <dbReference type="NCBI Taxonomy" id="1314807"/>
    <lineage>
        <taxon>Eukaryota</taxon>
        <taxon>Fungi</taxon>
        <taxon>Dikarya</taxon>
        <taxon>Basidiomycota</taxon>
        <taxon>Agaricomycotina</taxon>
        <taxon>Agaricomycetes</taxon>
        <taxon>Agaricomycetidae</taxon>
        <taxon>Agaricales</taxon>
        <taxon>Agaricales incertae sedis</taxon>
        <taxon>Dendrothele</taxon>
    </lineage>
</organism>
<dbReference type="SUPFAM" id="SSF54160">
    <property type="entry name" value="Chromo domain-like"/>
    <property type="match status" value="1"/>
</dbReference>
<proteinExistence type="predicted"/>